<evidence type="ECO:0000313" key="1">
    <source>
        <dbReference type="EMBL" id="SEK27463.1"/>
    </source>
</evidence>
<proteinExistence type="predicted"/>
<reference evidence="2" key="1">
    <citation type="submission" date="2016-10" db="EMBL/GenBank/DDBJ databases">
        <authorList>
            <person name="Varghese N."/>
            <person name="Submissions S."/>
        </authorList>
    </citation>
    <scope>NUCLEOTIDE SEQUENCE [LARGE SCALE GENOMIC DNA]</scope>
    <source>
        <strain evidence="2">DSM 17044</strain>
    </source>
</reference>
<sequence>MRTSNALSLRSVAVTLACLSAAGCSDEEEPLPPPSRTGVMEIVLPGNDFYPEGIAAAADNTFYIGSVMTGQIIQVKPGSAQAEDFVAPKAIVTGVVGLHVQRDQKYLWLCSNVYGTTDAPQLIAVDRQTAQAVHRHTFPVEGSSGAGFCNEITEDSAGNLYASDSLLGRIIRVKADRREHDESAEVFIRATELAPEQGQFGLNGLAYDGQSSLYAVKTVEGTLFRIPITAAGAAGTLQAIPLDKALLGADGLQYVNGRGLIVAEQYGKAVSHIALADNRGTVTRIQEGLDEPSSLVIAEESAWVSEGQLSAITLPNSPPADLPFKVRRVPLPK</sequence>
<dbReference type="SUPFAM" id="SSF63829">
    <property type="entry name" value="Calcium-dependent phosphotriesterase"/>
    <property type="match status" value="1"/>
</dbReference>
<dbReference type="EMBL" id="FOAP01000001">
    <property type="protein sequence ID" value="SEK27463.1"/>
    <property type="molecule type" value="Genomic_DNA"/>
</dbReference>
<evidence type="ECO:0008006" key="3">
    <source>
        <dbReference type="Google" id="ProtNLM"/>
    </source>
</evidence>
<dbReference type="AlphaFoldDB" id="A0A1H7FMY1"/>
<gene>
    <name evidence="1" type="ORF">SAMN05444354_101163</name>
</gene>
<protein>
    <recommendedName>
        <fullName evidence="3">Sugar lactone lactonase YvrE</fullName>
    </recommendedName>
</protein>
<dbReference type="PROSITE" id="PS51257">
    <property type="entry name" value="PROKAR_LIPOPROTEIN"/>
    <property type="match status" value="1"/>
</dbReference>
<organism evidence="1 2">
    <name type="scientific">Stigmatella aurantiaca</name>
    <dbReference type="NCBI Taxonomy" id="41"/>
    <lineage>
        <taxon>Bacteria</taxon>
        <taxon>Pseudomonadati</taxon>
        <taxon>Myxococcota</taxon>
        <taxon>Myxococcia</taxon>
        <taxon>Myxococcales</taxon>
        <taxon>Cystobacterineae</taxon>
        <taxon>Archangiaceae</taxon>
        <taxon>Stigmatella</taxon>
    </lineage>
</organism>
<evidence type="ECO:0000313" key="2">
    <source>
        <dbReference type="Proteomes" id="UP000182719"/>
    </source>
</evidence>
<keyword evidence="2" id="KW-1185">Reference proteome</keyword>
<dbReference type="Proteomes" id="UP000182719">
    <property type="component" value="Unassembled WGS sequence"/>
</dbReference>
<accession>A0A1H7FMY1</accession>
<dbReference type="Gene3D" id="2.120.10.30">
    <property type="entry name" value="TolB, C-terminal domain"/>
    <property type="match status" value="1"/>
</dbReference>
<name>A0A1H7FMY1_STIAU</name>
<dbReference type="InterPro" id="IPR011042">
    <property type="entry name" value="6-blade_b-propeller_TolB-like"/>
</dbReference>